<dbReference type="WBParaSite" id="PSAMB.scaffold6032size10335.g27772.t1">
    <property type="protein sequence ID" value="PSAMB.scaffold6032size10335.g27772.t1"/>
    <property type="gene ID" value="PSAMB.scaffold6032size10335.g27772"/>
</dbReference>
<dbReference type="InterPro" id="IPR016187">
    <property type="entry name" value="CTDL_fold"/>
</dbReference>
<feature type="domain" description="C-type lectin" evidence="1">
    <location>
        <begin position="79"/>
        <end position="166"/>
    </location>
</feature>
<dbReference type="InterPro" id="IPR016186">
    <property type="entry name" value="C-type_lectin-like/link_sf"/>
</dbReference>
<evidence type="ECO:0000313" key="2">
    <source>
        <dbReference type="Proteomes" id="UP000887566"/>
    </source>
</evidence>
<protein>
    <submittedName>
        <fullName evidence="3">C-type lectin domain-containing protein</fullName>
    </submittedName>
</protein>
<dbReference type="CDD" id="cd00037">
    <property type="entry name" value="CLECT"/>
    <property type="match status" value="1"/>
</dbReference>
<organism evidence="2 3">
    <name type="scientific">Plectus sambesii</name>
    <dbReference type="NCBI Taxonomy" id="2011161"/>
    <lineage>
        <taxon>Eukaryota</taxon>
        <taxon>Metazoa</taxon>
        <taxon>Ecdysozoa</taxon>
        <taxon>Nematoda</taxon>
        <taxon>Chromadorea</taxon>
        <taxon>Plectida</taxon>
        <taxon>Plectina</taxon>
        <taxon>Plectoidea</taxon>
        <taxon>Plectidae</taxon>
        <taxon>Plectus</taxon>
    </lineage>
</organism>
<proteinExistence type="predicted"/>
<dbReference type="PROSITE" id="PS50041">
    <property type="entry name" value="C_TYPE_LECTIN_2"/>
    <property type="match status" value="1"/>
</dbReference>
<dbReference type="PANTHER" id="PTHR22803">
    <property type="entry name" value="MANNOSE, PHOSPHOLIPASE, LECTIN RECEPTOR RELATED"/>
    <property type="match status" value="1"/>
</dbReference>
<name>A0A914X4Z4_9BILA</name>
<dbReference type="AlphaFoldDB" id="A0A914X4Z4"/>
<accession>A0A914X4Z4</accession>
<dbReference type="InterPro" id="IPR001304">
    <property type="entry name" value="C-type_lectin-like"/>
</dbReference>
<keyword evidence="2" id="KW-1185">Reference proteome</keyword>
<dbReference type="SMART" id="SM00034">
    <property type="entry name" value="CLECT"/>
    <property type="match status" value="1"/>
</dbReference>
<dbReference type="Pfam" id="PF00059">
    <property type="entry name" value="Lectin_C"/>
    <property type="match status" value="1"/>
</dbReference>
<evidence type="ECO:0000313" key="3">
    <source>
        <dbReference type="WBParaSite" id="PSAMB.scaffold6032size10335.g27772.t1"/>
    </source>
</evidence>
<sequence>MLMSHLTTKESSDLNVAMMMEQRAPTEWRSRKMLLCIAAFGLILWSSLVAVGITLYIVSANANSNELKCCPSGWSKSPYGTKCLYFSSKQLSWSDASRYCQKFDAQLLSIHSDRESEMIRRFIPNDFPDTGIWLGGGTKNPDAGINGWYWLDPIPFDFENWVDGKL</sequence>
<reference evidence="3" key="1">
    <citation type="submission" date="2022-11" db="UniProtKB">
        <authorList>
            <consortium name="WormBaseParasite"/>
        </authorList>
    </citation>
    <scope>IDENTIFICATION</scope>
</reference>
<dbReference type="SUPFAM" id="SSF56436">
    <property type="entry name" value="C-type lectin-like"/>
    <property type="match status" value="1"/>
</dbReference>
<dbReference type="InterPro" id="IPR050111">
    <property type="entry name" value="C-type_lectin/snaclec_domain"/>
</dbReference>
<dbReference type="Proteomes" id="UP000887566">
    <property type="component" value="Unplaced"/>
</dbReference>
<dbReference type="Gene3D" id="3.10.100.10">
    <property type="entry name" value="Mannose-Binding Protein A, subunit A"/>
    <property type="match status" value="1"/>
</dbReference>
<evidence type="ECO:0000259" key="1">
    <source>
        <dbReference type="PROSITE" id="PS50041"/>
    </source>
</evidence>